<feature type="domain" description="Transglycosylase SLT" evidence="3">
    <location>
        <begin position="273"/>
        <end position="411"/>
    </location>
</feature>
<protein>
    <recommendedName>
        <fullName evidence="3">Transglycosylase SLT domain-containing protein</fullName>
    </recommendedName>
</protein>
<evidence type="ECO:0000259" key="3">
    <source>
        <dbReference type="Pfam" id="PF13406"/>
    </source>
</evidence>
<name>A0A1F8EFT0_9BACT</name>
<keyword evidence="2" id="KW-0732">Signal</keyword>
<dbReference type="InterPro" id="IPR031304">
    <property type="entry name" value="SLT_2"/>
</dbReference>
<dbReference type="Gene3D" id="6.10.250.3150">
    <property type="match status" value="1"/>
</dbReference>
<evidence type="ECO:0000256" key="2">
    <source>
        <dbReference type="SAM" id="SignalP"/>
    </source>
</evidence>
<proteinExistence type="predicted"/>
<dbReference type="PANTHER" id="PTHR43941">
    <property type="entry name" value="STRUCTURAL MAINTENANCE OF CHROMOSOMES PROTEIN 2"/>
    <property type="match status" value="1"/>
</dbReference>
<gene>
    <name evidence="4" type="ORF">A2650_00900</name>
</gene>
<feature type="signal peptide" evidence="2">
    <location>
        <begin position="1"/>
        <end position="34"/>
    </location>
</feature>
<evidence type="ECO:0000313" key="5">
    <source>
        <dbReference type="Proteomes" id="UP000177117"/>
    </source>
</evidence>
<dbReference type="EMBL" id="MGJD01000037">
    <property type="protein sequence ID" value="OGM99694.1"/>
    <property type="molecule type" value="Genomic_DNA"/>
</dbReference>
<keyword evidence="1" id="KW-0175">Coiled coil</keyword>
<feature type="coiled-coil region" evidence="1">
    <location>
        <begin position="36"/>
        <end position="126"/>
    </location>
</feature>
<feature type="coiled-coil region" evidence="1">
    <location>
        <begin position="159"/>
        <end position="203"/>
    </location>
</feature>
<feature type="chain" id="PRO_5009535360" description="Transglycosylase SLT domain-containing protein" evidence="2">
    <location>
        <begin position="35"/>
        <end position="445"/>
    </location>
</feature>
<dbReference type="SUPFAM" id="SSF53955">
    <property type="entry name" value="Lysozyme-like"/>
    <property type="match status" value="1"/>
</dbReference>
<dbReference type="Proteomes" id="UP000177117">
    <property type="component" value="Unassembled WGS sequence"/>
</dbReference>
<dbReference type="Gene3D" id="1.10.530.10">
    <property type="match status" value="1"/>
</dbReference>
<accession>A0A1F8EFT0</accession>
<reference evidence="4 5" key="1">
    <citation type="journal article" date="2016" name="Nat. Commun.">
        <title>Thousands of microbial genomes shed light on interconnected biogeochemical processes in an aquifer system.</title>
        <authorList>
            <person name="Anantharaman K."/>
            <person name="Brown C.T."/>
            <person name="Hug L.A."/>
            <person name="Sharon I."/>
            <person name="Castelle C.J."/>
            <person name="Probst A.J."/>
            <person name="Thomas B.C."/>
            <person name="Singh A."/>
            <person name="Wilkins M.J."/>
            <person name="Karaoz U."/>
            <person name="Brodie E.L."/>
            <person name="Williams K.H."/>
            <person name="Hubbard S.S."/>
            <person name="Banfield J.F."/>
        </authorList>
    </citation>
    <scope>NUCLEOTIDE SEQUENCE [LARGE SCALE GENOMIC DNA]</scope>
</reference>
<evidence type="ECO:0000313" key="4">
    <source>
        <dbReference type="EMBL" id="OGM99694.1"/>
    </source>
</evidence>
<organism evidence="4 5">
    <name type="scientific">Candidatus Yanofskybacteria bacterium RIFCSPHIGHO2_01_FULL_41_53</name>
    <dbReference type="NCBI Taxonomy" id="1802663"/>
    <lineage>
        <taxon>Bacteria</taxon>
        <taxon>Candidatus Yanofskyibacteriota</taxon>
    </lineage>
</organism>
<dbReference type="InterPro" id="IPR023346">
    <property type="entry name" value="Lysozyme-like_dom_sf"/>
</dbReference>
<dbReference type="Pfam" id="PF13406">
    <property type="entry name" value="SLT_2"/>
    <property type="match status" value="1"/>
</dbReference>
<sequence>MQNDSVKFKKIINSKGFCSLLFALYFLLFAPGLAADAAIEDEISERQQQIEEIQRQIEEYQKQIEANQSQARTLESEINSLNTQIKQIELTIRSLELSINQTSSEISDTESKITDAEDKITKHKEAIAQFLKITYENDQRSLTEIILSNENLSDFFTALNNLRVNHEKLKTVIDEMKSVKADLEQHQEKLEDKRSEFERLRGLEAVERSSLTGAKGTKNKILKDTKGQEKKFQELVVKSKKNVEALRAQVAYLELNGVTAEEAIKYGQLAAIATGIRPAFLIAVLEVESGLGRNVGKCNRAEDPPAKHWQSIMHTRDHQPFQSITSRLGLNIDTTAVSCPQYVNGRRYGWGGAMGAAQFIPSTWIAYEDEVSRIVGRMANPWNIEDAFTAAAVKLARAGATAKTRAAEVAASKAYYSGKSYCSTAPCNSYANAIQRKAAEIEKNL</sequence>
<comment type="caution">
    <text evidence="4">The sequence shown here is derived from an EMBL/GenBank/DDBJ whole genome shotgun (WGS) entry which is preliminary data.</text>
</comment>
<dbReference type="AlphaFoldDB" id="A0A1F8EFT0"/>
<evidence type="ECO:0000256" key="1">
    <source>
        <dbReference type="SAM" id="Coils"/>
    </source>
</evidence>